<dbReference type="GO" id="GO:0016491">
    <property type="term" value="F:oxidoreductase activity"/>
    <property type="evidence" value="ECO:0007669"/>
    <property type="project" value="UniProtKB-KW"/>
</dbReference>
<dbReference type="InterPro" id="IPR036291">
    <property type="entry name" value="NAD(P)-bd_dom_sf"/>
</dbReference>
<dbReference type="Proteomes" id="UP000011200">
    <property type="component" value="Chromosome"/>
</dbReference>
<evidence type="ECO:0000256" key="1">
    <source>
        <dbReference type="ARBA" id="ARBA00023002"/>
    </source>
</evidence>
<dbReference type="RefSeq" id="WP_003894706.1">
    <property type="nucleotide sequence ID" value="NZ_CP027541.1"/>
</dbReference>
<dbReference type="Gene3D" id="3.30.360.10">
    <property type="entry name" value="Dihydrodipicolinate Reductase, domain 2"/>
    <property type="match status" value="1"/>
</dbReference>
<dbReference type="GO" id="GO:0000166">
    <property type="term" value="F:nucleotide binding"/>
    <property type="evidence" value="ECO:0007669"/>
    <property type="project" value="InterPro"/>
</dbReference>
<evidence type="ECO:0000313" key="5">
    <source>
        <dbReference type="Proteomes" id="UP000011200"/>
    </source>
</evidence>
<evidence type="ECO:0000259" key="3">
    <source>
        <dbReference type="Pfam" id="PF22685"/>
    </source>
</evidence>
<feature type="domain" description="Gal80p-like C-terminal" evidence="3">
    <location>
        <begin position="132"/>
        <end position="271"/>
    </location>
</feature>
<dbReference type="Pfam" id="PF01408">
    <property type="entry name" value="GFO_IDH_MocA"/>
    <property type="match status" value="1"/>
</dbReference>
<dbReference type="InterPro" id="IPR055080">
    <property type="entry name" value="Gal80p-like_C"/>
</dbReference>
<dbReference type="PANTHER" id="PTHR43818:SF11">
    <property type="entry name" value="BCDNA.GH03377"/>
    <property type="match status" value="1"/>
</dbReference>
<dbReference type="Pfam" id="PF22685">
    <property type="entry name" value="Gal80p_C-like"/>
    <property type="match status" value="1"/>
</dbReference>
<dbReference type="AlphaFoldDB" id="A0A2U9PR33"/>
<dbReference type="Gene3D" id="3.40.50.720">
    <property type="entry name" value="NAD(P)-binding Rossmann-like Domain"/>
    <property type="match status" value="1"/>
</dbReference>
<evidence type="ECO:0000313" key="4">
    <source>
        <dbReference type="EMBL" id="AWT54240.1"/>
    </source>
</evidence>
<accession>A0A2U9PR33</accession>
<proteinExistence type="predicted"/>
<dbReference type="SUPFAM" id="SSF55347">
    <property type="entry name" value="Glyceraldehyde-3-phosphate dehydrogenase-like, C-terminal domain"/>
    <property type="match status" value="1"/>
</dbReference>
<organism evidence="4 5">
    <name type="scientific">Mycolicibacterium smegmatis (strain MKD8)</name>
    <name type="common">Mycobacterium smegmatis</name>
    <dbReference type="NCBI Taxonomy" id="1214915"/>
    <lineage>
        <taxon>Bacteria</taxon>
        <taxon>Bacillati</taxon>
        <taxon>Actinomycetota</taxon>
        <taxon>Actinomycetes</taxon>
        <taxon>Mycobacteriales</taxon>
        <taxon>Mycobacteriaceae</taxon>
        <taxon>Mycolicibacterium</taxon>
    </lineage>
</organism>
<feature type="domain" description="Gfo/Idh/MocA-like oxidoreductase N-terminal" evidence="2">
    <location>
        <begin position="5"/>
        <end position="124"/>
    </location>
</feature>
<keyword evidence="1" id="KW-0560">Oxidoreductase</keyword>
<sequence length="361" mass="37488">MTPIGVGVIGASPNGGWAALAHVPALRALPEYDLRAVATSRPESAERAKAAWGVDAYHDPRRLIERRDIDLVVVAVKVPDHYGLITDALTAGKAVFSEWPLGVALEQAQILHAEAVVAGVPTVVGLQARFAPAIRRLRELVDAGYVGKVLSTNIVGSGMAWAPGAPAAQAYAFDARNGVTTLTVSTAHALDALSYVLGDISSVTSTLGVGNDTITLDDGSTTTVTSPDQVAVTAQLESGAVASVFYRGGLSRAGNLRWEINGTHGDLLLTSPAPNGNIQATELVLAGANGSATHLEPIHTHDAHPETGLSGPANTVANLYRAFAHDQLLGTAAAPTFGDAVALHRLIAGIEHVNTESHRKY</sequence>
<reference evidence="5" key="2">
    <citation type="submission" date="2018-03" db="EMBL/GenBank/DDBJ databases">
        <authorList>
            <person name="Derbyshire K."/>
            <person name="Gray T.A."/>
            <person name="Champion M."/>
        </authorList>
    </citation>
    <scope>NUCLEOTIDE SEQUENCE [LARGE SCALE GENOMIC DNA]</scope>
    <source>
        <strain evidence="5">MKD8</strain>
    </source>
</reference>
<name>A0A2U9PR33_MYCSE</name>
<dbReference type="InterPro" id="IPR000683">
    <property type="entry name" value="Gfo/Idh/MocA-like_OxRdtase_N"/>
</dbReference>
<gene>
    <name evidence="4" type="ORF">D806_032680</name>
</gene>
<dbReference type="SUPFAM" id="SSF51735">
    <property type="entry name" value="NAD(P)-binding Rossmann-fold domains"/>
    <property type="match status" value="1"/>
</dbReference>
<reference evidence="4 5" key="1">
    <citation type="journal article" date="2013" name="Genome Announc.">
        <title>Draft genome sequence of MKD8, a conjugal recipient Mycobacterium smegmatis strain.</title>
        <authorList>
            <person name="Gray T.A."/>
            <person name="Palumbo M.J."/>
            <person name="Derbyshire K.M."/>
        </authorList>
    </citation>
    <scope>NUCLEOTIDE SEQUENCE [LARGE SCALE GENOMIC DNA]</scope>
    <source>
        <strain evidence="4 5">MKD8</strain>
    </source>
</reference>
<dbReference type="InterPro" id="IPR050463">
    <property type="entry name" value="Gfo/Idh/MocA_oxidrdct_glycsds"/>
</dbReference>
<dbReference type="PANTHER" id="PTHR43818">
    <property type="entry name" value="BCDNA.GH03377"/>
    <property type="match status" value="1"/>
</dbReference>
<dbReference type="EMBL" id="CP027541">
    <property type="protein sequence ID" value="AWT54240.1"/>
    <property type="molecule type" value="Genomic_DNA"/>
</dbReference>
<evidence type="ECO:0000259" key="2">
    <source>
        <dbReference type="Pfam" id="PF01408"/>
    </source>
</evidence>
<protein>
    <submittedName>
        <fullName evidence="4">Oxidoreductase, Gfo/Idh/MocA family protein</fullName>
    </submittedName>
</protein>